<comment type="subcellular location">
    <subcellularLocation>
        <location evidence="1 7">Cell membrane</location>
        <topology evidence="1 7">Multi-pass membrane protein</topology>
    </subcellularLocation>
</comment>
<name>A0AAE3DTE9_9FIRM</name>
<feature type="transmembrane region" description="Helical" evidence="7">
    <location>
        <begin position="444"/>
        <end position="466"/>
    </location>
</feature>
<dbReference type="EMBL" id="JAJEPR010000020">
    <property type="protein sequence ID" value="MCC2190476.1"/>
    <property type="molecule type" value="Genomic_DNA"/>
</dbReference>
<keyword evidence="5 7" id="KW-1133">Transmembrane helix</keyword>
<dbReference type="InterPro" id="IPR000515">
    <property type="entry name" value="MetI-like"/>
</dbReference>
<protein>
    <submittedName>
        <fullName evidence="9">ABC transporter permease</fullName>
    </submittedName>
</protein>
<keyword evidence="4 7" id="KW-0812">Transmembrane</keyword>
<dbReference type="PANTHER" id="PTHR30465">
    <property type="entry name" value="INNER MEMBRANE ABC TRANSPORTER"/>
    <property type="match status" value="1"/>
</dbReference>
<feature type="transmembrane region" description="Helical" evidence="7">
    <location>
        <begin position="12"/>
        <end position="31"/>
    </location>
</feature>
<dbReference type="GO" id="GO:0055085">
    <property type="term" value="P:transmembrane transport"/>
    <property type="evidence" value="ECO:0007669"/>
    <property type="project" value="InterPro"/>
</dbReference>
<evidence type="ECO:0000313" key="10">
    <source>
        <dbReference type="Proteomes" id="UP001197875"/>
    </source>
</evidence>
<dbReference type="SUPFAM" id="SSF161098">
    <property type="entry name" value="MetI-like"/>
    <property type="match status" value="1"/>
</dbReference>
<evidence type="ECO:0000256" key="3">
    <source>
        <dbReference type="ARBA" id="ARBA00022475"/>
    </source>
</evidence>
<dbReference type="GO" id="GO:0005886">
    <property type="term" value="C:plasma membrane"/>
    <property type="evidence" value="ECO:0007669"/>
    <property type="project" value="UniProtKB-SubCell"/>
</dbReference>
<dbReference type="Gene3D" id="1.10.3720.10">
    <property type="entry name" value="MetI-like"/>
    <property type="match status" value="1"/>
</dbReference>
<evidence type="ECO:0000256" key="7">
    <source>
        <dbReference type="RuleBase" id="RU363032"/>
    </source>
</evidence>
<comment type="caution">
    <text evidence="9">The sequence shown here is derived from an EMBL/GenBank/DDBJ whole genome shotgun (WGS) entry which is preliminary data.</text>
</comment>
<keyword evidence="6 7" id="KW-0472">Membrane</keyword>
<evidence type="ECO:0000256" key="2">
    <source>
        <dbReference type="ARBA" id="ARBA00022448"/>
    </source>
</evidence>
<evidence type="ECO:0000256" key="6">
    <source>
        <dbReference type="ARBA" id="ARBA00023136"/>
    </source>
</evidence>
<dbReference type="Proteomes" id="UP001197875">
    <property type="component" value="Unassembled WGS sequence"/>
</dbReference>
<feature type="transmembrane region" description="Helical" evidence="7">
    <location>
        <begin position="386"/>
        <end position="405"/>
    </location>
</feature>
<keyword evidence="2 7" id="KW-0813">Transport</keyword>
<reference evidence="9 10" key="1">
    <citation type="submission" date="2021-10" db="EMBL/GenBank/DDBJ databases">
        <title>Anaerobic single-cell dispensing facilitates the cultivation of human gut bacteria.</title>
        <authorList>
            <person name="Afrizal A."/>
        </authorList>
    </citation>
    <scope>NUCLEOTIDE SEQUENCE [LARGE SCALE GENOMIC DNA]</scope>
    <source>
        <strain evidence="9 10">CLA-AA-H277</strain>
    </source>
</reference>
<accession>A0AAE3DTE9</accession>
<keyword evidence="10" id="KW-1185">Reference proteome</keyword>
<organism evidence="9 10">
    <name type="scientific">Fusicatenibacter faecihominis</name>
    <dbReference type="NCBI Taxonomy" id="2881276"/>
    <lineage>
        <taxon>Bacteria</taxon>
        <taxon>Bacillati</taxon>
        <taxon>Bacillota</taxon>
        <taxon>Clostridia</taxon>
        <taxon>Lachnospirales</taxon>
        <taxon>Lachnospiraceae</taxon>
        <taxon>Fusicatenibacter</taxon>
    </lineage>
</organism>
<feature type="transmembrane region" description="Helical" evidence="7">
    <location>
        <begin position="345"/>
        <end position="366"/>
    </location>
</feature>
<evidence type="ECO:0000256" key="5">
    <source>
        <dbReference type="ARBA" id="ARBA00022989"/>
    </source>
</evidence>
<dbReference type="AlphaFoldDB" id="A0AAE3DTE9"/>
<evidence type="ECO:0000313" key="9">
    <source>
        <dbReference type="EMBL" id="MCC2190476.1"/>
    </source>
</evidence>
<feature type="domain" description="ABC transmembrane type-1" evidence="8">
    <location>
        <begin position="307"/>
        <end position="505"/>
    </location>
</feature>
<dbReference type="PANTHER" id="PTHR30465:SF0">
    <property type="entry name" value="OLIGOPEPTIDE TRANSPORT SYSTEM PERMEASE PROTEIN APPB"/>
    <property type="match status" value="1"/>
</dbReference>
<sequence length="523" mass="58446">MVKYLFKRLLQGLVSVVIVVACVMVMIYSLMDRTLIFAKDTNYSHQSNNQKVAYRYEKWETYGYLDYVTYADYLNDLATKGEIDEETRSSAVSIGRKAKKDSDLVKEYVQKFTDYYESKGYTVVRLDAVMMNKKKYASGGQQQLFAYKDVPLTTRLAKYFSNLITVESIHDVPEVEGERGISFTLHDPVYGGEKFSPAIIGNGTQHKYLLYFDNKFPYLHQNIIEINLGKSYSVNEGIDVATTMSRAQGSFVKSTITYPSGLTEDSADDLHTATYLKDSREASMVNETRFVDDYTNVDTVKAGKSKIGYSFTIGIIAVILSYVLAIPLGILMARKKDKLIDQIGTLYIVFIIAVPSLAYIFLFKAIGGSMGLPTTFDMESSSKLMYILPIISLALPQVANLMKWLRRYMIDQMNSDYVKFARSGGLTENEIFTKHILKNAAIPIVQGVPASVLGALIGAIITERVYVVPGAGNLLTEAINQYDNGVIVGVTLFYALLSVLAIILGDILMSMVDPRISFSTKDR</sequence>
<gene>
    <name evidence="9" type="ORF">LKD71_11785</name>
</gene>
<dbReference type="PROSITE" id="PS50928">
    <property type="entry name" value="ABC_TM1"/>
    <property type="match status" value="1"/>
</dbReference>
<dbReference type="InterPro" id="IPR035906">
    <property type="entry name" value="MetI-like_sf"/>
</dbReference>
<dbReference type="CDD" id="cd06261">
    <property type="entry name" value="TM_PBP2"/>
    <property type="match status" value="1"/>
</dbReference>
<keyword evidence="3" id="KW-1003">Cell membrane</keyword>
<feature type="transmembrane region" description="Helical" evidence="7">
    <location>
        <begin position="307"/>
        <end position="333"/>
    </location>
</feature>
<dbReference type="RefSeq" id="WP_227615559.1">
    <property type="nucleotide sequence ID" value="NZ_JAJEPR010000020.1"/>
</dbReference>
<dbReference type="Pfam" id="PF00528">
    <property type="entry name" value="BPD_transp_1"/>
    <property type="match status" value="1"/>
</dbReference>
<evidence type="ECO:0000259" key="8">
    <source>
        <dbReference type="PROSITE" id="PS50928"/>
    </source>
</evidence>
<evidence type="ECO:0000256" key="4">
    <source>
        <dbReference type="ARBA" id="ARBA00022692"/>
    </source>
</evidence>
<feature type="transmembrane region" description="Helical" evidence="7">
    <location>
        <begin position="486"/>
        <end position="509"/>
    </location>
</feature>
<comment type="similarity">
    <text evidence="7">Belongs to the binding-protein-dependent transport system permease family.</text>
</comment>
<proteinExistence type="inferred from homology"/>
<dbReference type="PROSITE" id="PS51257">
    <property type="entry name" value="PROKAR_LIPOPROTEIN"/>
    <property type="match status" value="1"/>
</dbReference>
<evidence type="ECO:0000256" key="1">
    <source>
        <dbReference type="ARBA" id="ARBA00004651"/>
    </source>
</evidence>